<feature type="region of interest" description="Disordered" evidence="1">
    <location>
        <begin position="28"/>
        <end position="53"/>
    </location>
</feature>
<dbReference type="AlphaFoldDB" id="A0A9P1D759"/>
<protein>
    <submittedName>
        <fullName evidence="2">Uncharacterized protein</fullName>
    </submittedName>
</protein>
<reference evidence="2" key="1">
    <citation type="submission" date="2022-10" db="EMBL/GenBank/DDBJ databases">
        <authorList>
            <person name="Chen Y."/>
            <person name="Dougan E. K."/>
            <person name="Chan C."/>
            <person name="Rhodes N."/>
            <person name="Thang M."/>
        </authorList>
    </citation>
    <scope>NUCLEOTIDE SEQUENCE</scope>
</reference>
<dbReference type="Proteomes" id="UP001152797">
    <property type="component" value="Unassembled WGS sequence"/>
</dbReference>
<evidence type="ECO:0000313" key="3">
    <source>
        <dbReference type="EMBL" id="CAL4791772.1"/>
    </source>
</evidence>
<dbReference type="EMBL" id="CAMXCT030003437">
    <property type="protein sequence ID" value="CAL4791772.1"/>
    <property type="molecule type" value="Genomic_DNA"/>
</dbReference>
<gene>
    <name evidence="2" type="ORF">C1SCF055_LOCUS30245</name>
</gene>
<comment type="caution">
    <text evidence="2">The sequence shown here is derived from an EMBL/GenBank/DDBJ whole genome shotgun (WGS) entry which is preliminary data.</text>
</comment>
<keyword evidence="4" id="KW-1185">Reference proteome</keyword>
<evidence type="ECO:0000313" key="4">
    <source>
        <dbReference type="Proteomes" id="UP001152797"/>
    </source>
</evidence>
<feature type="non-terminal residue" evidence="2">
    <location>
        <position position="1"/>
    </location>
</feature>
<accession>A0A9P1D759</accession>
<sequence length="53" mass="6137">MRCRWTSPSNRPSWWPCGRSLHPWDQLHPARRYGSRSRGSGGRQGRGDRGDSQ</sequence>
<proteinExistence type="predicted"/>
<reference evidence="3 4" key="2">
    <citation type="submission" date="2024-05" db="EMBL/GenBank/DDBJ databases">
        <authorList>
            <person name="Chen Y."/>
            <person name="Shah S."/>
            <person name="Dougan E. K."/>
            <person name="Thang M."/>
            <person name="Chan C."/>
        </authorList>
    </citation>
    <scope>NUCLEOTIDE SEQUENCE [LARGE SCALE GENOMIC DNA]</scope>
</reference>
<evidence type="ECO:0000313" key="2">
    <source>
        <dbReference type="EMBL" id="CAI4004460.1"/>
    </source>
</evidence>
<organism evidence="2">
    <name type="scientific">Cladocopium goreaui</name>
    <dbReference type="NCBI Taxonomy" id="2562237"/>
    <lineage>
        <taxon>Eukaryota</taxon>
        <taxon>Sar</taxon>
        <taxon>Alveolata</taxon>
        <taxon>Dinophyceae</taxon>
        <taxon>Suessiales</taxon>
        <taxon>Symbiodiniaceae</taxon>
        <taxon>Cladocopium</taxon>
    </lineage>
</organism>
<dbReference type="EMBL" id="CAMXCT020003437">
    <property type="protein sequence ID" value="CAL1157835.1"/>
    <property type="molecule type" value="Genomic_DNA"/>
</dbReference>
<evidence type="ECO:0000256" key="1">
    <source>
        <dbReference type="SAM" id="MobiDB-lite"/>
    </source>
</evidence>
<dbReference type="EMBL" id="CAMXCT010003437">
    <property type="protein sequence ID" value="CAI4004460.1"/>
    <property type="molecule type" value="Genomic_DNA"/>
</dbReference>
<name>A0A9P1D759_9DINO</name>